<dbReference type="EMBL" id="BMAT01011947">
    <property type="protein sequence ID" value="GFR82607.1"/>
    <property type="molecule type" value="Genomic_DNA"/>
</dbReference>
<evidence type="ECO:0000313" key="2">
    <source>
        <dbReference type="EMBL" id="GFR82607.1"/>
    </source>
</evidence>
<sequence length="102" mass="11220">MVRVFIATPYITSDVNTLAVSAPIAHIIVGNIPGSSDYAYASHLPYNDHNRDSDLQPPREPRPPDRDHARPNLQLSSAAVTRAQTAQQNCPNQPQERECTSS</sequence>
<reference evidence="2 3" key="1">
    <citation type="journal article" date="2021" name="Elife">
        <title>Chloroplast acquisition without the gene transfer in kleptoplastic sea slugs, Plakobranchus ocellatus.</title>
        <authorList>
            <person name="Maeda T."/>
            <person name="Takahashi S."/>
            <person name="Yoshida T."/>
            <person name="Shimamura S."/>
            <person name="Takaki Y."/>
            <person name="Nagai Y."/>
            <person name="Toyoda A."/>
            <person name="Suzuki Y."/>
            <person name="Arimoto A."/>
            <person name="Ishii H."/>
            <person name="Satoh N."/>
            <person name="Nishiyama T."/>
            <person name="Hasebe M."/>
            <person name="Maruyama T."/>
            <person name="Minagawa J."/>
            <person name="Obokata J."/>
            <person name="Shigenobu S."/>
        </authorList>
    </citation>
    <scope>NUCLEOTIDE SEQUENCE [LARGE SCALE GENOMIC DNA]</scope>
</reference>
<name>A0AAV4GAZ5_9GAST</name>
<feature type="compositionally biased region" description="Polar residues" evidence="1">
    <location>
        <begin position="73"/>
        <end position="94"/>
    </location>
</feature>
<dbReference type="Proteomes" id="UP000762676">
    <property type="component" value="Unassembled WGS sequence"/>
</dbReference>
<evidence type="ECO:0000313" key="3">
    <source>
        <dbReference type="Proteomes" id="UP000762676"/>
    </source>
</evidence>
<feature type="compositionally biased region" description="Basic and acidic residues" evidence="1">
    <location>
        <begin position="46"/>
        <end position="70"/>
    </location>
</feature>
<evidence type="ECO:0000256" key="1">
    <source>
        <dbReference type="SAM" id="MobiDB-lite"/>
    </source>
</evidence>
<protein>
    <submittedName>
        <fullName evidence="2">Uncharacterized protein</fullName>
    </submittedName>
</protein>
<comment type="caution">
    <text evidence="2">The sequence shown here is derived from an EMBL/GenBank/DDBJ whole genome shotgun (WGS) entry which is preliminary data.</text>
</comment>
<accession>A0AAV4GAZ5</accession>
<dbReference type="AlphaFoldDB" id="A0AAV4GAZ5"/>
<organism evidence="2 3">
    <name type="scientific">Elysia marginata</name>
    <dbReference type="NCBI Taxonomy" id="1093978"/>
    <lineage>
        <taxon>Eukaryota</taxon>
        <taxon>Metazoa</taxon>
        <taxon>Spiralia</taxon>
        <taxon>Lophotrochozoa</taxon>
        <taxon>Mollusca</taxon>
        <taxon>Gastropoda</taxon>
        <taxon>Heterobranchia</taxon>
        <taxon>Euthyneura</taxon>
        <taxon>Panpulmonata</taxon>
        <taxon>Sacoglossa</taxon>
        <taxon>Placobranchoidea</taxon>
        <taxon>Plakobranchidae</taxon>
        <taxon>Elysia</taxon>
    </lineage>
</organism>
<proteinExistence type="predicted"/>
<gene>
    <name evidence="2" type="ORF">ElyMa_005956500</name>
</gene>
<keyword evidence="3" id="KW-1185">Reference proteome</keyword>
<feature type="region of interest" description="Disordered" evidence="1">
    <location>
        <begin position="39"/>
        <end position="102"/>
    </location>
</feature>